<dbReference type="Proteomes" id="UP000186955">
    <property type="component" value="Unassembled WGS sequence"/>
</dbReference>
<accession>A0A1Q5UPL2</accession>
<dbReference type="GO" id="GO:0033768">
    <property type="term" value="C:SUMO-targeted ubiquitin ligase complex"/>
    <property type="evidence" value="ECO:0007669"/>
    <property type="project" value="TreeGrafter"/>
</dbReference>
<dbReference type="GO" id="GO:0004842">
    <property type="term" value="F:ubiquitin-protein transferase activity"/>
    <property type="evidence" value="ECO:0007669"/>
    <property type="project" value="TreeGrafter"/>
</dbReference>
<evidence type="ECO:0000313" key="6">
    <source>
        <dbReference type="Proteomes" id="UP000186955"/>
    </source>
</evidence>
<keyword evidence="1" id="KW-0479">Metal-binding</keyword>
<evidence type="ECO:0000256" key="2">
    <source>
        <dbReference type="ARBA" id="ARBA00022771"/>
    </source>
</evidence>
<sequence length="376" mass="42273">MSTQNRSLASNTLWPSYMPIHVALPIYKPILGFGTAMSDDPGVLFMGARSKQNQRHMSEESNEGGQSSWHHHFHPPRPEMAGSRPARLPPIRAPRDGFDYRRPAEVRAQEDDVIDLTNEPETPPQRTHTHNENRPPHSSSSRLPRFGRNIMAEADIVDLEDEPDDAGEGPSSSPEVQFLRATVRHPQPPPRRWEGVSLFQTNFPLTRSRAPEEVTPWARPRLPRPHNITVSHLDTLFLGARDSIPNMSSAEVYLDYTTSSFPMETAPTRYEDRRRRDTYKPPSPAPEGFSRTLGEDDVAVCPNCDWELGTGEGKKQEIWLAKQCGHVYCGECAENRSLSKARKAQTPPKTKPFSKCQVEGCGKLVSAPTAMLHLYL</sequence>
<name>A0A1Q5UPL2_9EURO</name>
<organism evidence="5 6">
    <name type="scientific">Penicillium subrubescens</name>
    <dbReference type="NCBI Taxonomy" id="1316194"/>
    <lineage>
        <taxon>Eukaryota</taxon>
        <taxon>Fungi</taxon>
        <taxon>Dikarya</taxon>
        <taxon>Ascomycota</taxon>
        <taxon>Pezizomycotina</taxon>
        <taxon>Eurotiomycetes</taxon>
        <taxon>Eurotiomycetidae</taxon>
        <taxon>Eurotiales</taxon>
        <taxon>Aspergillaceae</taxon>
        <taxon>Penicillium</taxon>
    </lineage>
</organism>
<dbReference type="PANTHER" id="PTHR28042">
    <property type="entry name" value="E3 UBIQUITIN-PROTEIN LIGASE COMPLEX SLX5-SLX8 SUBUNIT SLX5"/>
    <property type="match status" value="1"/>
</dbReference>
<dbReference type="STRING" id="1316194.A0A1Q5UPL2"/>
<keyword evidence="3" id="KW-0862">Zinc</keyword>
<dbReference type="InterPro" id="IPR017907">
    <property type="entry name" value="Znf_RING_CS"/>
</dbReference>
<feature type="compositionally biased region" description="Basic and acidic residues" evidence="4">
    <location>
        <begin position="93"/>
        <end position="110"/>
    </location>
</feature>
<keyword evidence="2" id="KW-0863">Zinc-finger</keyword>
<gene>
    <name evidence="5" type="ORF">PENSUB_14029</name>
</gene>
<evidence type="ECO:0000256" key="1">
    <source>
        <dbReference type="ARBA" id="ARBA00022723"/>
    </source>
</evidence>
<protein>
    <submittedName>
        <fullName evidence="5">E3 ubiquitin-protein ligase complex slx8-rfp subunit rfp1</fullName>
    </submittedName>
</protein>
<feature type="region of interest" description="Disordered" evidence="4">
    <location>
        <begin position="263"/>
        <end position="291"/>
    </location>
</feature>
<feature type="compositionally biased region" description="Basic and acidic residues" evidence="4">
    <location>
        <begin position="269"/>
        <end position="279"/>
    </location>
</feature>
<reference evidence="5 6" key="1">
    <citation type="submission" date="2016-10" db="EMBL/GenBank/DDBJ databases">
        <title>Genome sequence of the ascomycete fungus Penicillium subrubescens.</title>
        <authorList>
            <person name="De Vries R.P."/>
            <person name="Peng M."/>
            <person name="Dilokpimol A."/>
            <person name="Hilden K."/>
            <person name="Makela M.R."/>
            <person name="Grigoriev I."/>
            <person name="Riley R."/>
            <person name="Granchi Z."/>
        </authorList>
    </citation>
    <scope>NUCLEOTIDE SEQUENCE [LARGE SCALE GENOMIC DNA]</scope>
    <source>
        <strain evidence="5 6">CBS 132785</strain>
    </source>
</reference>
<evidence type="ECO:0000256" key="4">
    <source>
        <dbReference type="SAM" id="MobiDB-lite"/>
    </source>
</evidence>
<dbReference type="GO" id="GO:0008270">
    <property type="term" value="F:zinc ion binding"/>
    <property type="evidence" value="ECO:0007669"/>
    <property type="project" value="UniProtKB-KW"/>
</dbReference>
<keyword evidence="6" id="KW-1185">Reference proteome</keyword>
<comment type="caution">
    <text evidence="5">The sequence shown here is derived from an EMBL/GenBank/DDBJ whole genome shotgun (WGS) entry which is preliminary data.</text>
</comment>
<dbReference type="PANTHER" id="PTHR28042:SF1">
    <property type="entry name" value="E3 UBIQUITIN-PROTEIN LIGASE COMPLEX SLX5-SLX8 SUBUNIT SLX5"/>
    <property type="match status" value="1"/>
</dbReference>
<dbReference type="AlphaFoldDB" id="A0A1Q5UPL2"/>
<evidence type="ECO:0000313" key="5">
    <source>
        <dbReference type="EMBL" id="OKP14417.1"/>
    </source>
</evidence>
<dbReference type="PROSITE" id="PS00518">
    <property type="entry name" value="ZF_RING_1"/>
    <property type="match status" value="1"/>
</dbReference>
<proteinExistence type="predicted"/>
<dbReference type="EMBL" id="MNBE01000098">
    <property type="protein sequence ID" value="OKP14417.1"/>
    <property type="molecule type" value="Genomic_DNA"/>
</dbReference>
<dbReference type="InterPro" id="IPR038886">
    <property type="entry name" value="E3_SLX5/Rfp1"/>
</dbReference>
<feature type="region of interest" description="Disordered" evidence="4">
    <location>
        <begin position="50"/>
        <end position="147"/>
    </location>
</feature>
<evidence type="ECO:0000256" key="3">
    <source>
        <dbReference type="ARBA" id="ARBA00022833"/>
    </source>
</evidence>